<evidence type="ECO:0000313" key="2">
    <source>
        <dbReference type="EMBL" id="MXV14442.1"/>
    </source>
</evidence>
<dbReference type="SUPFAM" id="SSF56935">
    <property type="entry name" value="Porins"/>
    <property type="match status" value="1"/>
</dbReference>
<gene>
    <name evidence="2" type="ORF">GS398_03965</name>
</gene>
<evidence type="ECO:0008006" key="4">
    <source>
        <dbReference type="Google" id="ProtNLM"/>
    </source>
</evidence>
<accession>A0A7K1XTZ1</accession>
<organism evidence="2 3">
    <name type="scientific">Hufsiella ginkgonis</name>
    <dbReference type="NCBI Taxonomy" id="2695274"/>
    <lineage>
        <taxon>Bacteria</taxon>
        <taxon>Pseudomonadati</taxon>
        <taxon>Bacteroidota</taxon>
        <taxon>Sphingobacteriia</taxon>
        <taxon>Sphingobacteriales</taxon>
        <taxon>Sphingobacteriaceae</taxon>
        <taxon>Hufsiella</taxon>
    </lineage>
</organism>
<keyword evidence="3" id="KW-1185">Reference proteome</keyword>
<feature type="chain" id="PRO_5029715031" description="Outer membrane beta-barrel protein" evidence="1">
    <location>
        <begin position="23"/>
        <end position="436"/>
    </location>
</feature>
<evidence type="ECO:0000313" key="3">
    <source>
        <dbReference type="Proteomes" id="UP000451233"/>
    </source>
</evidence>
<sequence length="436" mass="47359">MIKIFKYIFLVILLPAGFAATAQTTSSSPYSKFGLGNIKGPILPQNRAMGGISTGIRRIGAYNNVNLQNPGSYSDIRMTTIDVGAFGGITSLSNNTTKQGGVFNAALSHIVFGIPVSKNSALSFGLVPYSDLGYNYTIPGKIDTNNVNYKYSGEGGLSQGYIGYGFSLGKHFSVGANASYIFGKLEESATTDFDVSTTFTNSRTSRSRAIGGLSLEYGAQYFTNPKPATRLIIGYSGTSGNKINSTATNLTTHFAKVFNQDTGDQDELTASDTTFFSEGAKSKLRLPSKNSLGFTLESANKWLIGADVTATNWSSYRDGATNPGLNNSFTVNVGGQLTPDFTSVTNYLKLIDYRFGFKYDKTYINIKNTDIRDAAVTFGLGLPLPSNRGVSFYKINFATELGQRGTLQNGLVRERYANFYIGITLNDQWFQKFKFD</sequence>
<keyword evidence="1" id="KW-0732">Signal</keyword>
<dbReference type="Gene3D" id="2.40.160.60">
    <property type="entry name" value="Outer membrane protein transport protein (OMPP1/FadL/TodX)"/>
    <property type="match status" value="1"/>
</dbReference>
<dbReference type="AlphaFoldDB" id="A0A7K1XTZ1"/>
<feature type="signal peptide" evidence="1">
    <location>
        <begin position="1"/>
        <end position="22"/>
    </location>
</feature>
<evidence type="ECO:0000256" key="1">
    <source>
        <dbReference type="SAM" id="SignalP"/>
    </source>
</evidence>
<dbReference type="EMBL" id="WVHS01000001">
    <property type="protein sequence ID" value="MXV14442.1"/>
    <property type="molecule type" value="Genomic_DNA"/>
</dbReference>
<reference evidence="2 3" key="1">
    <citation type="submission" date="2019-11" db="EMBL/GenBank/DDBJ databases">
        <title>Pedobacter sp. HMF7056 Genome sequencing and assembly.</title>
        <authorList>
            <person name="Kang H."/>
            <person name="Kim H."/>
            <person name="Joh K."/>
        </authorList>
    </citation>
    <scope>NUCLEOTIDE SEQUENCE [LARGE SCALE GENOMIC DNA]</scope>
    <source>
        <strain evidence="2 3">HMF7056</strain>
    </source>
</reference>
<proteinExistence type="predicted"/>
<dbReference type="Proteomes" id="UP000451233">
    <property type="component" value="Unassembled WGS sequence"/>
</dbReference>
<name>A0A7K1XTZ1_9SPHI</name>
<dbReference type="RefSeq" id="WP_160905416.1">
    <property type="nucleotide sequence ID" value="NZ_WVHS01000001.1"/>
</dbReference>
<protein>
    <recommendedName>
        <fullName evidence="4">Outer membrane beta-barrel protein</fullName>
    </recommendedName>
</protein>
<comment type="caution">
    <text evidence="2">The sequence shown here is derived from an EMBL/GenBank/DDBJ whole genome shotgun (WGS) entry which is preliminary data.</text>
</comment>